<proteinExistence type="predicted"/>
<dbReference type="PANTHER" id="PTHR43767:SF1">
    <property type="entry name" value="NONRIBOSOMAL PEPTIDE SYNTHASE PES1 (EUROFUNG)-RELATED"/>
    <property type="match status" value="1"/>
</dbReference>
<dbReference type="FunFam" id="2.30.38.10:FF:000003">
    <property type="entry name" value="Vibriobactin-specific 2,3-dihydroxybenzoate-AMP ligase"/>
    <property type="match status" value="1"/>
</dbReference>
<dbReference type="AlphaFoldDB" id="A0A511DMZ7"/>
<evidence type="ECO:0000256" key="1">
    <source>
        <dbReference type="ARBA" id="ARBA00022598"/>
    </source>
</evidence>
<dbReference type="Pfam" id="PF13193">
    <property type="entry name" value="AMP-binding_C"/>
    <property type="match status" value="1"/>
</dbReference>
<keyword evidence="1 4" id="KW-0436">Ligase</keyword>
<accession>A0A511DMZ7</accession>
<dbReference type="Proteomes" id="UP000321685">
    <property type="component" value="Unassembled WGS sequence"/>
</dbReference>
<dbReference type="Gene3D" id="3.40.50.980">
    <property type="match status" value="2"/>
</dbReference>
<organism evidence="4 5">
    <name type="scientific">Pseudonocardia sulfidoxydans NBRC 16205</name>
    <dbReference type="NCBI Taxonomy" id="1223511"/>
    <lineage>
        <taxon>Bacteria</taxon>
        <taxon>Bacillati</taxon>
        <taxon>Actinomycetota</taxon>
        <taxon>Actinomycetes</taxon>
        <taxon>Pseudonocardiales</taxon>
        <taxon>Pseudonocardiaceae</taxon>
        <taxon>Pseudonocardia</taxon>
    </lineage>
</organism>
<dbReference type="InterPro" id="IPR000873">
    <property type="entry name" value="AMP-dep_synth/lig_dom"/>
</dbReference>
<dbReference type="InterPro" id="IPR045851">
    <property type="entry name" value="AMP-bd_C_sf"/>
</dbReference>
<dbReference type="InterPro" id="IPR025110">
    <property type="entry name" value="AMP-bd_C"/>
</dbReference>
<protein>
    <submittedName>
        <fullName evidence="4">2,3-dihydroxybenzoate-AMP ligase</fullName>
    </submittedName>
</protein>
<dbReference type="GO" id="GO:0016878">
    <property type="term" value="F:acid-thiol ligase activity"/>
    <property type="evidence" value="ECO:0007669"/>
    <property type="project" value="UniProtKB-ARBA"/>
</dbReference>
<dbReference type="PANTHER" id="PTHR43767">
    <property type="entry name" value="LONG-CHAIN-FATTY-ACID--COA LIGASE"/>
    <property type="match status" value="1"/>
</dbReference>
<dbReference type="SUPFAM" id="SSF56801">
    <property type="entry name" value="Acetyl-CoA synthetase-like"/>
    <property type="match status" value="1"/>
</dbReference>
<dbReference type="EMBL" id="BJVJ01000047">
    <property type="protein sequence ID" value="GEL25164.1"/>
    <property type="molecule type" value="Genomic_DNA"/>
</dbReference>
<keyword evidence="5" id="KW-1185">Reference proteome</keyword>
<gene>
    <name evidence="4" type="primary">dhbE</name>
    <name evidence="4" type="ORF">PSU4_41180</name>
</gene>
<sequence length="538" mass="57337">MREPLVLDGFVPYPADVAEGYRRAGYWTDETLQEPLFASVARHPERTAVVAGDEIVSYGELGDRVLRVAAGLADLGVGRGDRVVVHLPNVPSFIVVVYALWELGAVPTFAPAAHRRTEITQFVELTEARAYVTVSVHDGADLAGLAAELTAARSGLRAVVLDPDGGGPELDRLLAHTPLAHERRSSPQDVALLQTSGGTTGRPKLIPHTHETYGHSVRLSIPLCGIGAHSVQLIAVPVCHSMAVRSPGFLGVLAAGGTVVLAPDGSPDTVFPLIERHGVTQASVVPPLLLAWLNSSMRAKFDLSSLHSLHVGGAKLSAEAARRVRPELGAILQQGFGMAEGLVNYNRLDVDDETSATCQGLPVSPGDELLVLADDGTPVAPGTPGHLLTRGPSTIRGYFRAPELNAASFTEDGYYRTGDIVARDERGYLTVVGRSKDQINRGGEKVAPEEVENLILALDGVHDVSVIGIADRVLGERVKAYVVPRDGVDPSTLTLAAVRRHLRERGLAAYKMPDALEVVAEFPRTAMGKISKLLQRQS</sequence>
<comment type="caution">
    <text evidence="4">The sequence shown here is derived from an EMBL/GenBank/DDBJ whole genome shotgun (WGS) entry which is preliminary data.</text>
</comment>
<dbReference type="InterPro" id="IPR050237">
    <property type="entry name" value="ATP-dep_AMP-bd_enzyme"/>
</dbReference>
<dbReference type="PROSITE" id="PS00455">
    <property type="entry name" value="AMP_BINDING"/>
    <property type="match status" value="1"/>
</dbReference>
<dbReference type="Gene3D" id="2.30.38.10">
    <property type="entry name" value="Luciferase, Domain 3"/>
    <property type="match status" value="1"/>
</dbReference>
<feature type="domain" description="AMP-binding enzyme C-terminal" evidence="3">
    <location>
        <begin position="450"/>
        <end position="529"/>
    </location>
</feature>
<name>A0A511DMZ7_9PSEU</name>
<evidence type="ECO:0000259" key="2">
    <source>
        <dbReference type="Pfam" id="PF00501"/>
    </source>
</evidence>
<evidence type="ECO:0000259" key="3">
    <source>
        <dbReference type="Pfam" id="PF13193"/>
    </source>
</evidence>
<dbReference type="Gene3D" id="3.30.300.30">
    <property type="match status" value="1"/>
</dbReference>
<reference evidence="4 5" key="1">
    <citation type="submission" date="2019-07" db="EMBL/GenBank/DDBJ databases">
        <title>Whole genome shotgun sequence of Pseudonocardia sulfidoxydans NBRC 16205.</title>
        <authorList>
            <person name="Hosoyama A."/>
            <person name="Uohara A."/>
            <person name="Ohji S."/>
            <person name="Ichikawa N."/>
        </authorList>
    </citation>
    <scope>NUCLEOTIDE SEQUENCE [LARGE SCALE GENOMIC DNA]</scope>
    <source>
        <strain evidence="4 5">NBRC 16205</strain>
    </source>
</reference>
<dbReference type="RefSeq" id="WP_147110851.1">
    <property type="nucleotide sequence ID" value="NZ_BJVJ01000047.1"/>
</dbReference>
<dbReference type="OrthoDB" id="9803968at2"/>
<dbReference type="Pfam" id="PF00501">
    <property type="entry name" value="AMP-binding"/>
    <property type="match status" value="1"/>
</dbReference>
<feature type="domain" description="AMP-dependent synthetase/ligase" evidence="2">
    <location>
        <begin position="38"/>
        <end position="399"/>
    </location>
</feature>
<dbReference type="InterPro" id="IPR020845">
    <property type="entry name" value="AMP-binding_CS"/>
</dbReference>
<evidence type="ECO:0000313" key="4">
    <source>
        <dbReference type="EMBL" id="GEL25164.1"/>
    </source>
</evidence>
<evidence type="ECO:0000313" key="5">
    <source>
        <dbReference type="Proteomes" id="UP000321685"/>
    </source>
</evidence>